<comment type="caution">
    <text evidence="7">The sequence shown here is derived from an EMBL/GenBank/DDBJ whole genome shotgun (WGS) entry which is preliminary data.</text>
</comment>
<dbReference type="AlphaFoldDB" id="A0A919X9A0"/>
<evidence type="ECO:0000256" key="6">
    <source>
        <dbReference type="SAM" id="Phobius"/>
    </source>
</evidence>
<keyword evidence="8" id="KW-1185">Reference proteome</keyword>
<dbReference type="Pfam" id="PF03788">
    <property type="entry name" value="LrgA"/>
    <property type="match status" value="1"/>
</dbReference>
<evidence type="ECO:0000256" key="3">
    <source>
        <dbReference type="ARBA" id="ARBA00022692"/>
    </source>
</evidence>
<dbReference type="EMBL" id="BORP01000006">
    <property type="protein sequence ID" value="GIO28386.1"/>
    <property type="molecule type" value="Genomic_DNA"/>
</dbReference>
<feature type="transmembrane region" description="Helical" evidence="6">
    <location>
        <begin position="90"/>
        <end position="111"/>
    </location>
</feature>
<gene>
    <name evidence="7" type="primary">cidA</name>
    <name evidence="7" type="ORF">J43TS3_29970</name>
</gene>
<protein>
    <submittedName>
        <fullName evidence="7">Holin-like protein CidA</fullName>
    </submittedName>
</protein>
<evidence type="ECO:0000256" key="4">
    <source>
        <dbReference type="ARBA" id="ARBA00022989"/>
    </source>
</evidence>
<comment type="subcellular location">
    <subcellularLocation>
        <location evidence="1">Cell membrane</location>
        <topology evidence="1">Multi-pass membrane protein</topology>
    </subcellularLocation>
</comment>
<keyword evidence="4 6" id="KW-1133">Transmembrane helix</keyword>
<keyword evidence="5 6" id="KW-0472">Membrane</keyword>
<dbReference type="InterPro" id="IPR005538">
    <property type="entry name" value="LrgA/CidA"/>
</dbReference>
<reference evidence="7" key="1">
    <citation type="submission" date="2021-03" db="EMBL/GenBank/DDBJ databases">
        <title>Antimicrobial resistance genes in bacteria isolated from Japanese honey, and their potential for conferring macrolide and lincosamide resistance in the American foulbrood pathogen Paenibacillus larvae.</title>
        <authorList>
            <person name="Okamoto M."/>
            <person name="Kumagai M."/>
            <person name="Kanamori H."/>
            <person name="Takamatsu D."/>
        </authorList>
    </citation>
    <scope>NUCLEOTIDE SEQUENCE</scope>
    <source>
        <strain evidence="7">J43TS3</strain>
    </source>
</reference>
<dbReference type="PANTHER" id="PTHR33931:SF2">
    <property type="entry name" value="HOLIN-LIKE PROTEIN CIDA"/>
    <property type="match status" value="1"/>
</dbReference>
<feature type="transmembrane region" description="Helical" evidence="6">
    <location>
        <begin position="7"/>
        <end position="28"/>
    </location>
</feature>
<evidence type="ECO:0000313" key="8">
    <source>
        <dbReference type="Proteomes" id="UP000676917"/>
    </source>
</evidence>
<evidence type="ECO:0000256" key="2">
    <source>
        <dbReference type="ARBA" id="ARBA00022475"/>
    </source>
</evidence>
<dbReference type="PANTHER" id="PTHR33931">
    <property type="entry name" value="HOLIN-LIKE PROTEIN CIDA-RELATED"/>
    <property type="match status" value="1"/>
</dbReference>
<name>A0A919X9A0_9BACI</name>
<evidence type="ECO:0000256" key="5">
    <source>
        <dbReference type="ARBA" id="ARBA00023136"/>
    </source>
</evidence>
<proteinExistence type="predicted"/>
<accession>A0A919X9A0</accession>
<dbReference type="GO" id="GO:0005886">
    <property type="term" value="C:plasma membrane"/>
    <property type="evidence" value="ECO:0007669"/>
    <property type="project" value="UniProtKB-SubCell"/>
</dbReference>
<dbReference type="RefSeq" id="WP_212921828.1">
    <property type="nucleotide sequence ID" value="NZ_BORP01000006.1"/>
</dbReference>
<feature type="transmembrane region" description="Helical" evidence="6">
    <location>
        <begin position="63"/>
        <end position="84"/>
    </location>
</feature>
<sequence>MKKLGVIIIQVLFLHVFLFLGIMLKHIIPSPIPSSMYGLLLLFLALLFHIVKLEWVEQGAGWLMAELLLFFIPSAVGIVNYQQIISLQGLEIVVLITVSTIIVMGLTALTADKIAVRKRRRSS</sequence>
<organism evidence="7 8">
    <name type="scientific">Ornithinibacillus bavariensis</name>
    <dbReference type="NCBI Taxonomy" id="545502"/>
    <lineage>
        <taxon>Bacteria</taxon>
        <taxon>Bacillati</taxon>
        <taxon>Bacillota</taxon>
        <taxon>Bacilli</taxon>
        <taxon>Bacillales</taxon>
        <taxon>Bacillaceae</taxon>
        <taxon>Ornithinibacillus</taxon>
    </lineage>
</organism>
<evidence type="ECO:0000256" key="1">
    <source>
        <dbReference type="ARBA" id="ARBA00004651"/>
    </source>
</evidence>
<feature type="transmembrane region" description="Helical" evidence="6">
    <location>
        <begin position="34"/>
        <end position="51"/>
    </location>
</feature>
<evidence type="ECO:0000313" key="7">
    <source>
        <dbReference type="EMBL" id="GIO28386.1"/>
    </source>
</evidence>
<keyword evidence="3 6" id="KW-0812">Transmembrane</keyword>
<dbReference type="Proteomes" id="UP000676917">
    <property type="component" value="Unassembled WGS sequence"/>
</dbReference>
<keyword evidence="2" id="KW-1003">Cell membrane</keyword>